<evidence type="ECO:0000313" key="2">
    <source>
        <dbReference type="Proteomes" id="UP000198535"/>
    </source>
</evidence>
<dbReference type="EMBL" id="FOUJ01000002">
    <property type="protein sequence ID" value="SFM41698.1"/>
    <property type="molecule type" value="Genomic_DNA"/>
</dbReference>
<accession>A0A1I4QNK7</accession>
<name>A0A1I4QNK7_9EURY</name>
<keyword evidence="2" id="KW-1185">Reference proteome</keyword>
<protein>
    <submittedName>
        <fullName evidence="1">Polymer-forming protein</fullName>
    </submittedName>
</protein>
<reference evidence="2" key="1">
    <citation type="submission" date="2016-10" db="EMBL/GenBank/DDBJ databases">
        <authorList>
            <person name="Varghese N."/>
            <person name="Submissions S."/>
        </authorList>
    </citation>
    <scope>NUCLEOTIDE SEQUENCE [LARGE SCALE GENOMIC DNA]</scope>
    <source>
        <strain evidence="2">Mob M</strain>
    </source>
</reference>
<dbReference type="Proteomes" id="UP000198535">
    <property type="component" value="Unassembled WGS sequence"/>
</dbReference>
<dbReference type="OrthoDB" id="114270at2157"/>
<dbReference type="RefSeq" id="WP_091934476.1">
    <property type="nucleotide sequence ID" value="NZ_FOUJ01000002.1"/>
</dbReference>
<gene>
    <name evidence="1" type="ORF">SAMN04488696_1119</name>
</gene>
<dbReference type="SUPFAM" id="SSF51161">
    <property type="entry name" value="Trimeric LpxA-like enzymes"/>
    <property type="match status" value="1"/>
</dbReference>
<organism evidence="1 2">
    <name type="scientific">Methanolobus profundi</name>
    <dbReference type="NCBI Taxonomy" id="487685"/>
    <lineage>
        <taxon>Archaea</taxon>
        <taxon>Methanobacteriati</taxon>
        <taxon>Methanobacteriota</taxon>
        <taxon>Stenosarchaea group</taxon>
        <taxon>Methanomicrobia</taxon>
        <taxon>Methanosarcinales</taxon>
        <taxon>Methanosarcinaceae</taxon>
        <taxon>Methanolobus</taxon>
    </lineage>
</organism>
<dbReference type="AlphaFoldDB" id="A0A1I4QNK7"/>
<proteinExistence type="predicted"/>
<dbReference type="InterPro" id="IPR011004">
    <property type="entry name" value="Trimer_LpxA-like_sf"/>
</dbReference>
<evidence type="ECO:0000313" key="1">
    <source>
        <dbReference type="EMBL" id="SFM41698.1"/>
    </source>
</evidence>
<dbReference type="Gene3D" id="2.160.10.10">
    <property type="entry name" value="Hexapeptide repeat proteins"/>
    <property type="match status" value="1"/>
</dbReference>
<sequence>MSESPIKYHEDSNTYIACKKAYFEKSVNIDGNFMVGAGSNFWKDLNVKGVLEIGKGTFVKGNITADRAIIGARSEINGNIEVAGDLKIFDAVKIDGSAIAGEEMLVRPGCDINFAKASRTMELVGKTSIKEIESGTKVIVRSE</sequence>